<keyword evidence="5" id="KW-0472">Membrane</keyword>
<keyword evidence="5" id="KW-0812">Transmembrane</keyword>
<dbReference type="FunFam" id="1.10.287.950:FF:000001">
    <property type="entry name" value="Methyl-accepting chemotaxis sensory transducer"/>
    <property type="match status" value="1"/>
</dbReference>
<dbReference type="InterPro" id="IPR004089">
    <property type="entry name" value="MCPsignal_dom"/>
</dbReference>
<evidence type="ECO:0000256" key="4">
    <source>
        <dbReference type="PROSITE-ProRule" id="PRU00284"/>
    </source>
</evidence>
<dbReference type="RefSeq" id="WP_011937890.1">
    <property type="nucleotide sequence ID" value="NC_009483.1"/>
</dbReference>
<dbReference type="PROSITE" id="PS50111">
    <property type="entry name" value="CHEMOTAXIS_TRANSDUC_2"/>
    <property type="match status" value="1"/>
</dbReference>
<keyword evidence="9" id="KW-1185">Reference proteome</keyword>
<dbReference type="SUPFAM" id="SSF58104">
    <property type="entry name" value="Methyl-accepting chemotaxis protein (MCP) signaling domain"/>
    <property type="match status" value="1"/>
</dbReference>
<dbReference type="PANTHER" id="PTHR32089:SF112">
    <property type="entry name" value="LYSOZYME-LIKE PROTEIN-RELATED"/>
    <property type="match status" value="1"/>
</dbReference>
<dbReference type="CDD" id="cd11386">
    <property type="entry name" value="MCP_signal"/>
    <property type="match status" value="1"/>
</dbReference>
<comment type="subcellular location">
    <subcellularLocation>
        <location evidence="1">Membrane</location>
    </subcellularLocation>
</comment>
<dbReference type="Pfam" id="PF00015">
    <property type="entry name" value="MCPsignal"/>
    <property type="match status" value="1"/>
</dbReference>
<evidence type="ECO:0000256" key="3">
    <source>
        <dbReference type="ARBA" id="ARBA00029447"/>
    </source>
</evidence>
<dbReference type="HOGENOM" id="CLU_000445_107_27_7"/>
<evidence type="ECO:0000256" key="2">
    <source>
        <dbReference type="ARBA" id="ARBA00023224"/>
    </source>
</evidence>
<dbReference type="GO" id="GO:0006935">
    <property type="term" value="P:chemotaxis"/>
    <property type="evidence" value="ECO:0007669"/>
    <property type="project" value="UniProtKB-ARBA"/>
</dbReference>
<proteinExistence type="inferred from homology"/>
<evidence type="ECO:0000313" key="9">
    <source>
        <dbReference type="Proteomes" id="UP000006695"/>
    </source>
</evidence>
<evidence type="ECO:0000313" key="8">
    <source>
        <dbReference type="EMBL" id="ABQ25166.1"/>
    </source>
</evidence>
<reference evidence="8 9" key="1">
    <citation type="submission" date="2007-05" db="EMBL/GenBank/DDBJ databases">
        <title>Complete sequence of Geobacter uraniireducens Rf4.</title>
        <authorList>
            <consortium name="US DOE Joint Genome Institute"/>
            <person name="Copeland A."/>
            <person name="Lucas S."/>
            <person name="Lapidus A."/>
            <person name="Barry K."/>
            <person name="Detter J.C."/>
            <person name="Glavina del Rio T."/>
            <person name="Hammon N."/>
            <person name="Israni S."/>
            <person name="Dalin E."/>
            <person name="Tice H."/>
            <person name="Pitluck S."/>
            <person name="Chertkov O."/>
            <person name="Brettin T."/>
            <person name="Bruce D."/>
            <person name="Han C."/>
            <person name="Schmutz J."/>
            <person name="Larimer F."/>
            <person name="Land M."/>
            <person name="Hauser L."/>
            <person name="Kyrpides N."/>
            <person name="Mikhailova N."/>
            <person name="Shelobolina E."/>
            <person name="Aklujkar M."/>
            <person name="Lovley D."/>
            <person name="Richardson P."/>
        </authorList>
    </citation>
    <scope>NUCLEOTIDE SEQUENCE [LARGE SCALE GENOMIC DNA]</scope>
    <source>
        <strain evidence="8 9">Rf4</strain>
    </source>
</reference>
<accession>A5GB89</accession>
<dbReference type="Proteomes" id="UP000006695">
    <property type="component" value="Chromosome"/>
</dbReference>
<protein>
    <submittedName>
        <fullName evidence="8">Methyl-accepting chemotaxis sensory transducer</fullName>
    </submittedName>
</protein>
<dbReference type="OrthoDB" id="9816383at2"/>
<feature type="domain" description="Methyl-accepting transducer" evidence="6">
    <location>
        <begin position="393"/>
        <end position="629"/>
    </location>
</feature>
<dbReference type="EMBL" id="CP000698">
    <property type="protein sequence ID" value="ABQ25166.1"/>
    <property type="molecule type" value="Genomic_DNA"/>
</dbReference>
<evidence type="ECO:0000259" key="6">
    <source>
        <dbReference type="PROSITE" id="PS50111"/>
    </source>
</evidence>
<dbReference type="KEGG" id="gur:Gura_0960"/>
<dbReference type="InterPro" id="IPR003660">
    <property type="entry name" value="HAMP_dom"/>
</dbReference>
<dbReference type="STRING" id="351605.Gura_0960"/>
<dbReference type="SMART" id="SM00304">
    <property type="entry name" value="HAMP"/>
    <property type="match status" value="1"/>
</dbReference>
<dbReference type="AlphaFoldDB" id="A5GB89"/>
<sequence>MKSIFVPAIVLMNRCTFFQKIAVVTGIFLLPVMLLAYFLVTDAHELIEFAAKERLGVEYSVPVRRLLQDAQGMRDSSVITGDVSAEEAKLASDFQNMEKVEERLSGDLNTKDALTKLKNTANSIKSTQGKAFGKIYAAHTVFISELLSMLTLVADNSNLTLDPDIDSYYLMDSIATKLPGLAEAVSRESVLVREVLARKAMTPEEKTELTVVSGQITALLDGLRQNMSKAFGANADLRRKLEKNFQSIENEVAAYAETINRDLLGGKENLTDPAGFAAAAKRAAGAVYQGYDIIVPELDHLLNKRINKLHSHTNRKVMVSFMAVLLGMYLFLGFYRSVRDNIHELHLAAQQVAEGNLNMKLAIPSRDEIGAVSRSFNAMVGDLGDIVGKVSITATQVATAASQLTSTADKIAMDSENVAIQATAVATASEQMLETSTDIARSCCDAAGNSQHSNRIATSGVAVLKETLTVMEGIASRVKLSATSIGALEARSNSIGEIVSTIEDIADQTNLLALNAAIEAARAGEQGRGFAVVADEVRALAERTTVATRQISEMIGSIQKETRSAVEFMDSGVQEVGNGMEKAAESEEALKQIFEQIDSVSTQISQIAGAAEEQTATTNVISKSIQEMNAISYETAGGAKESAAAASQLSDLSCELKSLVMRFRLA</sequence>
<comment type="similarity">
    <text evidence="3">Belongs to the methyl-accepting chemotaxis (MCP) protein family.</text>
</comment>
<dbReference type="GO" id="GO:0007165">
    <property type="term" value="P:signal transduction"/>
    <property type="evidence" value="ECO:0007669"/>
    <property type="project" value="UniProtKB-KW"/>
</dbReference>
<dbReference type="Pfam" id="PF00672">
    <property type="entry name" value="HAMP"/>
    <property type="match status" value="1"/>
</dbReference>
<feature type="transmembrane region" description="Helical" evidence="5">
    <location>
        <begin position="21"/>
        <end position="40"/>
    </location>
</feature>
<name>A5GB89_GEOUR</name>
<organism evidence="8 9">
    <name type="scientific">Geotalea uraniireducens (strain Rf4)</name>
    <name type="common">Geobacter uraniireducens</name>
    <dbReference type="NCBI Taxonomy" id="351605"/>
    <lineage>
        <taxon>Bacteria</taxon>
        <taxon>Pseudomonadati</taxon>
        <taxon>Thermodesulfobacteriota</taxon>
        <taxon>Desulfuromonadia</taxon>
        <taxon>Geobacterales</taxon>
        <taxon>Geobacteraceae</taxon>
        <taxon>Geotalea</taxon>
    </lineage>
</organism>
<gene>
    <name evidence="8" type="ordered locus">Gura_0960</name>
</gene>
<dbReference type="Gene3D" id="1.10.287.950">
    <property type="entry name" value="Methyl-accepting chemotaxis protein"/>
    <property type="match status" value="1"/>
</dbReference>
<feature type="domain" description="HAMP" evidence="7">
    <location>
        <begin position="336"/>
        <end position="388"/>
    </location>
</feature>
<keyword evidence="5" id="KW-1133">Transmembrane helix</keyword>
<evidence type="ECO:0000256" key="1">
    <source>
        <dbReference type="ARBA" id="ARBA00004370"/>
    </source>
</evidence>
<dbReference type="PANTHER" id="PTHR32089">
    <property type="entry name" value="METHYL-ACCEPTING CHEMOTAXIS PROTEIN MCPB"/>
    <property type="match status" value="1"/>
</dbReference>
<evidence type="ECO:0000256" key="5">
    <source>
        <dbReference type="SAM" id="Phobius"/>
    </source>
</evidence>
<keyword evidence="2 4" id="KW-0807">Transducer</keyword>
<dbReference type="GO" id="GO:0016020">
    <property type="term" value="C:membrane"/>
    <property type="evidence" value="ECO:0007669"/>
    <property type="project" value="UniProtKB-SubCell"/>
</dbReference>
<dbReference type="SMART" id="SM00283">
    <property type="entry name" value="MA"/>
    <property type="match status" value="1"/>
</dbReference>
<evidence type="ECO:0000259" key="7">
    <source>
        <dbReference type="PROSITE" id="PS50885"/>
    </source>
</evidence>
<dbReference type="CDD" id="cd06225">
    <property type="entry name" value="HAMP"/>
    <property type="match status" value="1"/>
</dbReference>
<dbReference type="PROSITE" id="PS50885">
    <property type="entry name" value="HAMP"/>
    <property type="match status" value="1"/>
</dbReference>